<feature type="transmembrane region" description="Helical" evidence="2">
    <location>
        <begin position="112"/>
        <end position="134"/>
    </location>
</feature>
<reference evidence="4" key="2">
    <citation type="submission" date="2021-01" db="UniProtKB">
        <authorList>
            <consortium name="EnsemblMetazoa"/>
        </authorList>
    </citation>
    <scope>IDENTIFICATION</scope>
</reference>
<accession>A0A7M7NY29</accession>
<keyword evidence="2" id="KW-0472">Membrane</keyword>
<sequence length="377" mass="43157">MAAVETRRVKNGGEGSHRRQERPVTFAEFGLDLKPYFTEFKDHDRPSTFAEFGVDVERDRPTVDTLVGPYRKFSKLNREEKIFLTTCLLTILATLGLTADRVAIVEAASDDFTFAILLLINILFCLFYVVNGVLGEHAYELFVFAFSMSVIFVYCITNFLETSDDSVELARLIIVCIFFPFQIGYSITMGVKYKRAKNLIFRTVGANLYLQDLCGNMYLFVDLLKVDLQLELRFENRILVVLFLATGWILPAFITYKFIDLSMRWEEWPTKADKLLPTCIIVCGILGLIIRVFLVVVCVHLTMNFGHGLGEKVYGARKRTDTTDNLTTPPVRRRTRSRRYLPSRPFSWPQFSLSSSRQQPKPFPLDRLAERSLSGVG</sequence>
<evidence type="ECO:0000256" key="1">
    <source>
        <dbReference type="SAM" id="MobiDB-lite"/>
    </source>
</evidence>
<feature type="region of interest" description="Disordered" evidence="1">
    <location>
        <begin position="342"/>
        <end position="377"/>
    </location>
</feature>
<feature type="domain" description="DUF7789" evidence="3">
    <location>
        <begin position="67"/>
        <end position="183"/>
    </location>
</feature>
<dbReference type="AlphaFoldDB" id="A0A7M7NY29"/>
<feature type="transmembrane region" description="Helical" evidence="2">
    <location>
        <begin position="172"/>
        <end position="191"/>
    </location>
</feature>
<feature type="transmembrane region" description="Helical" evidence="2">
    <location>
        <begin position="141"/>
        <end position="160"/>
    </location>
</feature>
<feature type="region of interest" description="Disordered" evidence="1">
    <location>
        <begin position="1"/>
        <end position="20"/>
    </location>
</feature>
<dbReference type="Proteomes" id="UP000007110">
    <property type="component" value="Unassembled WGS sequence"/>
</dbReference>
<keyword evidence="5" id="KW-1185">Reference proteome</keyword>
<dbReference type="RefSeq" id="XP_030843142.1">
    <property type="nucleotide sequence ID" value="XM_030987282.1"/>
</dbReference>
<dbReference type="PANTHER" id="PTHR39299">
    <property type="entry name" value="TRANSMEMBRANE PROTEIN"/>
    <property type="match status" value="1"/>
</dbReference>
<protein>
    <recommendedName>
        <fullName evidence="3">DUF7789 domain-containing protein</fullName>
    </recommendedName>
</protein>
<organism evidence="4 5">
    <name type="scientific">Strongylocentrotus purpuratus</name>
    <name type="common">Purple sea urchin</name>
    <dbReference type="NCBI Taxonomy" id="7668"/>
    <lineage>
        <taxon>Eukaryota</taxon>
        <taxon>Metazoa</taxon>
        <taxon>Echinodermata</taxon>
        <taxon>Eleutherozoa</taxon>
        <taxon>Echinozoa</taxon>
        <taxon>Echinoidea</taxon>
        <taxon>Euechinoidea</taxon>
        <taxon>Echinacea</taxon>
        <taxon>Camarodonta</taxon>
        <taxon>Echinidea</taxon>
        <taxon>Strongylocentrotidae</taxon>
        <taxon>Strongylocentrotus</taxon>
    </lineage>
</organism>
<dbReference type="GeneID" id="100889665"/>
<evidence type="ECO:0000256" key="2">
    <source>
        <dbReference type="SAM" id="Phobius"/>
    </source>
</evidence>
<dbReference type="EnsemblMetazoa" id="XM_030987282">
    <property type="protein sequence ID" value="XP_030843142"/>
    <property type="gene ID" value="LOC100889665"/>
</dbReference>
<feature type="transmembrane region" description="Helical" evidence="2">
    <location>
        <begin position="82"/>
        <end position="100"/>
    </location>
</feature>
<feature type="domain" description="DUF7789" evidence="3">
    <location>
        <begin position="233"/>
        <end position="299"/>
    </location>
</feature>
<evidence type="ECO:0000313" key="5">
    <source>
        <dbReference type="Proteomes" id="UP000007110"/>
    </source>
</evidence>
<proteinExistence type="predicted"/>
<feature type="transmembrane region" description="Helical" evidence="2">
    <location>
        <begin position="238"/>
        <end position="259"/>
    </location>
</feature>
<feature type="compositionally biased region" description="Polar residues" evidence="1">
    <location>
        <begin position="349"/>
        <end position="359"/>
    </location>
</feature>
<dbReference type="Pfam" id="PF25044">
    <property type="entry name" value="DUF7789"/>
    <property type="match status" value="2"/>
</dbReference>
<reference evidence="5" key="1">
    <citation type="submission" date="2015-02" db="EMBL/GenBank/DDBJ databases">
        <title>Genome sequencing for Strongylocentrotus purpuratus.</title>
        <authorList>
            <person name="Murali S."/>
            <person name="Liu Y."/>
            <person name="Vee V."/>
            <person name="English A."/>
            <person name="Wang M."/>
            <person name="Skinner E."/>
            <person name="Han Y."/>
            <person name="Muzny D.M."/>
            <person name="Worley K.C."/>
            <person name="Gibbs R.A."/>
        </authorList>
    </citation>
    <scope>NUCLEOTIDE SEQUENCE</scope>
</reference>
<evidence type="ECO:0000259" key="3">
    <source>
        <dbReference type="Pfam" id="PF25044"/>
    </source>
</evidence>
<keyword evidence="2" id="KW-0812">Transmembrane</keyword>
<feature type="transmembrane region" description="Helical" evidence="2">
    <location>
        <begin position="275"/>
        <end position="302"/>
    </location>
</feature>
<name>A0A7M7NY29_STRPU</name>
<dbReference type="PANTHER" id="PTHR39299:SF1">
    <property type="entry name" value="TRANSMEMBRANE PROTEIN"/>
    <property type="match status" value="1"/>
</dbReference>
<evidence type="ECO:0000313" key="4">
    <source>
        <dbReference type="EnsemblMetazoa" id="XP_030843142"/>
    </source>
</evidence>
<dbReference type="InterPro" id="IPR056691">
    <property type="entry name" value="DUF7789"/>
</dbReference>
<keyword evidence="2" id="KW-1133">Transmembrane helix</keyword>